<protein>
    <submittedName>
        <fullName evidence="1">Uncharacterized protein</fullName>
    </submittedName>
</protein>
<dbReference type="EMBL" id="OOIL02004952">
    <property type="protein sequence ID" value="VFQ93632.1"/>
    <property type="molecule type" value="Genomic_DNA"/>
</dbReference>
<proteinExistence type="predicted"/>
<sequence length="68" mass="7297">MCSELQSGLNGVGLPALELEGWGCRRCYALDGEEGRGIGVVRILSLVEVEVREGRFGNFGKEGGRGKE</sequence>
<organism evidence="1 2">
    <name type="scientific">Cuscuta campestris</name>
    <dbReference type="NCBI Taxonomy" id="132261"/>
    <lineage>
        <taxon>Eukaryota</taxon>
        <taxon>Viridiplantae</taxon>
        <taxon>Streptophyta</taxon>
        <taxon>Embryophyta</taxon>
        <taxon>Tracheophyta</taxon>
        <taxon>Spermatophyta</taxon>
        <taxon>Magnoliopsida</taxon>
        <taxon>eudicotyledons</taxon>
        <taxon>Gunneridae</taxon>
        <taxon>Pentapetalae</taxon>
        <taxon>asterids</taxon>
        <taxon>lamiids</taxon>
        <taxon>Solanales</taxon>
        <taxon>Convolvulaceae</taxon>
        <taxon>Cuscuteae</taxon>
        <taxon>Cuscuta</taxon>
        <taxon>Cuscuta subgen. Grammica</taxon>
        <taxon>Cuscuta sect. Cleistogrammica</taxon>
    </lineage>
</organism>
<evidence type="ECO:0000313" key="1">
    <source>
        <dbReference type="EMBL" id="VFQ93632.1"/>
    </source>
</evidence>
<dbReference type="Proteomes" id="UP000595140">
    <property type="component" value="Unassembled WGS sequence"/>
</dbReference>
<gene>
    <name evidence="1" type="ORF">CCAM_LOCUS35408</name>
</gene>
<evidence type="ECO:0000313" key="2">
    <source>
        <dbReference type="Proteomes" id="UP000595140"/>
    </source>
</evidence>
<name>A0A484MXN7_9ASTE</name>
<reference evidence="1 2" key="1">
    <citation type="submission" date="2018-04" db="EMBL/GenBank/DDBJ databases">
        <authorList>
            <person name="Vogel A."/>
        </authorList>
    </citation>
    <scope>NUCLEOTIDE SEQUENCE [LARGE SCALE GENOMIC DNA]</scope>
</reference>
<accession>A0A484MXN7</accession>
<dbReference type="AlphaFoldDB" id="A0A484MXN7"/>
<keyword evidence="2" id="KW-1185">Reference proteome</keyword>